<reference evidence="2" key="1">
    <citation type="journal article" date="2019" name="Int. J. Syst. Evol. Microbiol.">
        <title>The Global Catalogue of Microorganisms (GCM) 10K type strain sequencing project: providing services to taxonomists for standard genome sequencing and annotation.</title>
        <authorList>
            <consortium name="The Broad Institute Genomics Platform"/>
            <consortium name="The Broad Institute Genome Sequencing Center for Infectious Disease"/>
            <person name="Wu L."/>
            <person name="Ma J."/>
        </authorList>
    </citation>
    <scope>NUCLEOTIDE SEQUENCE [LARGE SCALE GENOMIC DNA]</scope>
    <source>
        <strain evidence="2">JCM 3366</strain>
    </source>
</reference>
<name>A0ABW0T972_9HYPH</name>
<dbReference type="Gene3D" id="3.40.50.1240">
    <property type="entry name" value="Phosphoglycerate mutase-like"/>
    <property type="match status" value="1"/>
</dbReference>
<evidence type="ECO:0000313" key="2">
    <source>
        <dbReference type="Proteomes" id="UP001596107"/>
    </source>
</evidence>
<dbReference type="RefSeq" id="WP_343224046.1">
    <property type="nucleotide sequence ID" value="NZ_CP078143.1"/>
</dbReference>
<dbReference type="Proteomes" id="UP001596107">
    <property type="component" value="Unassembled WGS sequence"/>
</dbReference>
<keyword evidence="2" id="KW-1185">Reference proteome</keyword>
<organism evidence="1 2">
    <name type="scientific">Nitratireductor kimnyeongensis</name>
    <dbReference type="NCBI Taxonomy" id="430679"/>
    <lineage>
        <taxon>Bacteria</taxon>
        <taxon>Pseudomonadati</taxon>
        <taxon>Pseudomonadota</taxon>
        <taxon>Alphaproteobacteria</taxon>
        <taxon>Hyphomicrobiales</taxon>
        <taxon>Phyllobacteriaceae</taxon>
        <taxon>Nitratireductor</taxon>
    </lineage>
</organism>
<gene>
    <name evidence="1" type="ORF">ACFPOD_10175</name>
</gene>
<dbReference type="EMBL" id="JBHSNB010000002">
    <property type="protein sequence ID" value="MFC5585480.1"/>
    <property type="molecule type" value="Genomic_DNA"/>
</dbReference>
<accession>A0ABW0T972</accession>
<comment type="caution">
    <text evidence="1">The sequence shown here is derived from an EMBL/GenBank/DDBJ whole genome shotgun (WGS) entry which is preliminary data.</text>
</comment>
<sequence>MAAPEHLLGVLQAVPEAARRVLLVGHNPGMEDFANRLAGPDSKEDALERMRQKFPTAAIARFSLGGPWHALEFGAARLQDFLKPKDF</sequence>
<dbReference type="InterPro" id="IPR029033">
    <property type="entry name" value="His_PPase_superfam"/>
</dbReference>
<evidence type="ECO:0000313" key="1">
    <source>
        <dbReference type="EMBL" id="MFC5585480.1"/>
    </source>
</evidence>
<proteinExistence type="predicted"/>
<protein>
    <submittedName>
        <fullName evidence="1">SixA phosphatase family protein</fullName>
    </submittedName>
</protein>